<dbReference type="InterPro" id="IPR036915">
    <property type="entry name" value="Cyclin-like_sf"/>
</dbReference>
<sequence>MGMDNKLKDLPLRRDEEDDLSDDDFDFDEEYFERTYRPLSNLPTPPPSSKNSSASQSPVMEMHEGELLQPALIGAAIHLVNLLPPSASLATPSVALVQSMLARADLPEHTVALAVCILDSLNTKFSRNWRLSCPLAPGQAVEDPVDWPLRRSGSKRHTLAGTGSMSRDRFIRSQQQQPQLHIDSVNPEVIALAAMMIAGKFTEDSQEPTRWYASAWGAGVWTCEQINVTERCIMENLGYRIMPLTAPDVLEDALSDMARAAKSARGMGSGAISKVREQQQQEAPGGCESGLRREEAHFRSKSCGKPSQSQLSSLQLTPTETP</sequence>
<dbReference type="EMBL" id="ADBL01002910">
    <property type="status" value="NOT_ANNOTATED_CDS"/>
    <property type="molecule type" value="Genomic_DNA"/>
</dbReference>
<reference evidence="3" key="5">
    <citation type="submission" date="2015-06" db="UniProtKB">
        <authorList>
            <consortium name="EnsemblFungi"/>
        </authorList>
    </citation>
    <scope>IDENTIFICATION</scope>
    <source>
        <strain evidence="3">ATCC 64411</strain>
    </source>
</reference>
<feature type="region of interest" description="Disordered" evidence="1">
    <location>
        <begin position="268"/>
        <end position="322"/>
    </location>
</feature>
<feature type="compositionally biased region" description="Low complexity" evidence="1">
    <location>
        <begin position="49"/>
        <end position="58"/>
    </location>
</feature>
<dbReference type="Proteomes" id="UP000011715">
    <property type="component" value="Unassembled WGS sequence"/>
</dbReference>
<gene>
    <name evidence="2" type="ORF">MAPG_11772</name>
</gene>
<dbReference type="VEuPathDB" id="FungiDB:MAPG_11772"/>
<evidence type="ECO:0000313" key="4">
    <source>
        <dbReference type="Proteomes" id="UP000011715"/>
    </source>
</evidence>
<dbReference type="SUPFAM" id="SSF47954">
    <property type="entry name" value="Cyclin-like"/>
    <property type="match status" value="1"/>
</dbReference>
<dbReference type="OMA" id="PIMPQRQ"/>
<evidence type="ECO:0000313" key="3">
    <source>
        <dbReference type="EnsemblFungi" id="MAPG_11772T0"/>
    </source>
</evidence>
<reference evidence="3" key="4">
    <citation type="journal article" date="2015" name="G3 (Bethesda)">
        <title>Genome sequences of three phytopathogenic species of the Magnaporthaceae family of fungi.</title>
        <authorList>
            <person name="Okagaki L.H."/>
            <person name="Nunes C.C."/>
            <person name="Sailsbery J."/>
            <person name="Clay B."/>
            <person name="Brown D."/>
            <person name="John T."/>
            <person name="Oh Y."/>
            <person name="Young N."/>
            <person name="Fitzgerald M."/>
            <person name="Haas B.J."/>
            <person name="Zeng Q."/>
            <person name="Young S."/>
            <person name="Adiconis X."/>
            <person name="Fan L."/>
            <person name="Levin J.Z."/>
            <person name="Mitchell T.K."/>
            <person name="Okubara P.A."/>
            <person name="Farman M.L."/>
            <person name="Kohn L.M."/>
            <person name="Birren B."/>
            <person name="Ma L.-J."/>
            <person name="Dean R.A."/>
        </authorList>
    </citation>
    <scope>NUCLEOTIDE SEQUENCE</scope>
    <source>
        <strain evidence="3">ATCC 64411 / 73-15</strain>
    </source>
</reference>
<proteinExistence type="predicted"/>
<feature type="region of interest" description="Disordered" evidence="1">
    <location>
        <begin position="1"/>
        <end position="60"/>
    </location>
</feature>
<evidence type="ECO:0000256" key="1">
    <source>
        <dbReference type="SAM" id="MobiDB-lite"/>
    </source>
</evidence>
<protein>
    <submittedName>
        <fullName evidence="2 3">Uncharacterized protein</fullName>
    </submittedName>
</protein>
<dbReference type="EnsemblFungi" id="MAPG_11772T0">
    <property type="protein sequence ID" value="MAPG_11772T0"/>
    <property type="gene ID" value="MAPG_11772"/>
</dbReference>
<feature type="compositionally biased region" description="Low complexity" evidence="1">
    <location>
        <begin position="306"/>
        <end position="322"/>
    </location>
</feature>
<keyword evidence="4" id="KW-1185">Reference proteome</keyword>
<feature type="compositionally biased region" description="Basic and acidic residues" evidence="1">
    <location>
        <begin position="1"/>
        <end position="15"/>
    </location>
</feature>
<reference evidence="2" key="1">
    <citation type="submission" date="2010-05" db="EMBL/GenBank/DDBJ databases">
        <title>The Genome Sequence of Magnaporthe poae strain ATCC 64411.</title>
        <authorList>
            <consortium name="The Broad Institute Genome Sequencing Platform"/>
            <consortium name="Broad Institute Genome Sequencing Center for Infectious Disease"/>
            <person name="Ma L.-J."/>
            <person name="Dead R."/>
            <person name="Young S."/>
            <person name="Zeng Q."/>
            <person name="Koehrsen M."/>
            <person name="Alvarado L."/>
            <person name="Berlin A."/>
            <person name="Chapman S.B."/>
            <person name="Chen Z."/>
            <person name="Freedman E."/>
            <person name="Gellesch M."/>
            <person name="Goldberg J."/>
            <person name="Griggs A."/>
            <person name="Gujja S."/>
            <person name="Heilman E.R."/>
            <person name="Heiman D."/>
            <person name="Hepburn T."/>
            <person name="Howarth C."/>
            <person name="Jen D."/>
            <person name="Larson L."/>
            <person name="Mehta T."/>
            <person name="Neiman D."/>
            <person name="Pearson M."/>
            <person name="Roberts A."/>
            <person name="Saif S."/>
            <person name="Shea T."/>
            <person name="Shenoy N."/>
            <person name="Sisk P."/>
            <person name="Stolte C."/>
            <person name="Sykes S."/>
            <person name="Walk T."/>
            <person name="White J."/>
            <person name="Yandava C."/>
            <person name="Haas B."/>
            <person name="Nusbaum C."/>
            <person name="Birren B."/>
        </authorList>
    </citation>
    <scope>NUCLEOTIDE SEQUENCE</scope>
    <source>
        <strain evidence="2">ATCC 64411</strain>
    </source>
</reference>
<reference evidence="4" key="2">
    <citation type="submission" date="2010-05" db="EMBL/GenBank/DDBJ databases">
        <title>The genome sequence of Magnaporthe poae strain ATCC 64411.</title>
        <authorList>
            <person name="Ma L.-J."/>
            <person name="Dead R."/>
            <person name="Young S."/>
            <person name="Zeng Q."/>
            <person name="Koehrsen M."/>
            <person name="Alvarado L."/>
            <person name="Berlin A."/>
            <person name="Chapman S.B."/>
            <person name="Chen Z."/>
            <person name="Freedman E."/>
            <person name="Gellesch M."/>
            <person name="Goldberg J."/>
            <person name="Griggs A."/>
            <person name="Gujja S."/>
            <person name="Heilman E.R."/>
            <person name="Heiman D."/>
            <person name="Hepburn T."/>
            <person name="Howarth C."/>
            <person name="Jen D."/>
            <person name="Larson L."/>
            <person name="Mehta T."/>
            <person name="Neiman D."/>
            <person name="Pearson M."/>
            <person name="Roberts A."/>
            <person name="Saif S."/>
            <person name="Shea T."/>
            <person name="Shenoy N."/>
            <person name="Sisk P."/>
            <person name="Stolte C."/>
            <person name="Sykes S."/>
            <person name="Walk T."/>
            <person name="White J."/>
            <person name="Yandava C."/>
            <person name="Haas B."/>
            <person name="Nusbaum C."/>
            <person name="Birren B."/>
        </authorList>
    </citation>
    <scope>NUCLEOTIDE SEQUENCE [LARGE SCALE GENOMIC DNA]</scope>
    <source>
        <strain evidence="4">ATCC 64411 / 73-15</strain>
    </source>
</reference>
<reference evidence="2" key="3">
    <citation type="submission" date="2011-03" db="EMBL/GenBank/DDBJ databases">
        <title>Annotation of Magnaporthe poae ATCC 64411.</title>
        <authorList>
            <person name="Ma L.-J."/>
            <person name="Dead R."/>
            <person name="Young S.K."/>
            <person name="Zeng Q."/>
            <person name="Gargeya S."/>
            <person name="Fitzgerald M."/>
            <person name="Haas B."/>
            <person name="Abouelleil A."/>
            <person name="Alvarado L."/>
            <person name="Arachchi H.M."/>
            <person name="Berlin A."/>
            <person name="Brown A."/>
            <person name="Chapman S.B."/>
            <person name="Chen Z."/>
            <person name="Dunbar C."/>
            <person name="Freedman E."/>
            <person name="Gearin G."/>
            <person name="Gellesch M."/>
            <person name="Goldberg J."/>
            <person name="Griggs A."/>
            <person name="Gujja S."/>
            <person name="Heiman D."/>
            <person name="Howarth C."/>
            <person name="Larson L."/>
            <person name="Lui A."/>
            <person name="MacDonald P.J.P."/>
            <person name="Mehta T."/>
            <person name="Montmayeur A."/>
            <person name="Murphy C."/>
            <person name="Neiman D."/>
            <person name="Pearson M."/>
            <person name="Priest M."/>
            <person name="Roberts A."/>
            <person name="Saif S."/>
            <person name="Shea T."/>
            <person name="Shenoy N."/>
            <person name="Sisk P."/>
            <person name="Stolte C."/>
            <person name="Sykes S."/>
            <person name="Yandava C."/>
            <person name="Wortman J."/>
            <person name="Nusbaum C."/>
            <person name="Birren B."/>
        </authorList>
    </citation>
    <scope>NUCLEOTIDE SEQUENCE</scope>
    <source>
        <strain evidence="2">ATCC 64411</strain>
    </source>
</reference>
<dbReference type="eggNOG" id="ENOG502S61K">
    <property type="taxonomic scope" value="Eukaryota"/>
</dbReference>
<dbReference type="EMBL" id="GL876990">
    <property type="protein sequence ID" value="KLU92787.1"/>
    <property type="molecule type" value="Genomic_DNA"/>
</dbReference>
<feature type="compositionally biased region" description="Acidic residues" evidence="1">
    <location>
        <begin position="16"/>
        <end position="31"/>
    </location>
</feature>
<organism evidence="3 4">
    <name type="scientific">Magnaporthiopsis poae (strain ATCC 64411 / 73-15)</name>
    <name type="common">Kentucky bluegrass fungus</name>
    <name type="synonym">Magnaporthe poae</name>
    <dbReference type="NCBI Taxonomy" id="644358"/>
    <lineage>
        <taxon>Eukaryota</taxon>
        <taxon>Fungi</taxon>
        <taxon>Dikarya</taxon>
        <taxon>Ascomycota</taxon>
        <taxon>Pezizomycotina</taxon>
        <taxon>Sordariomycetes</taxon>
        <taxon>Sordariomycetidae</taxon>
        <taxon>Magnaporthales</taxon>
        <taxon>Magnaporthaceae</taxon>
        <taxon>Magnaporthiopsis</taxon>
    </lineage>
</organism>
<dbReference type="AlphaFoldDB" id="A0A0C4EG52"/>
<dbReference type="Gene3D" id="1.10.472.10">
    <property type="entry name" value="Cyclin-like"/>
    <property type="match status" value="1"/>
</dbReference>
<name>A0A0C4EG52_MAGP6</name>
<accession>A0A0C4EG52</accession>
<evidence type="ECO:0000313" key="2">
    <source>
        <dbReference type="EMBL" id="KLU92787.1"/>
    </source>
</evidence>
<dbReference type="OrthoDB" id="3877279at2759"/>